<evidence type="ECO:0008006" key="13">
    <source>
        <dbReference type="Google" id="ProtNLM"/>
    </source>
</evidence>
<feature type="transmembrane region" description="Helical" evidence="8">
    <location>
        <begin position="20"/>
        <end position="44"/>
    </location>
</feature>
<feature type="domain" description="ABC transporter" evidence="9">
    <location>
        <begin position="343"/>
        <end position="577"/>
    </location>
</feature>
<dbReference type="RefSeq" id="WP_006703788.1">
    <property type="nucleotide sequence ID" value="NZ_KI391971.1"/>
</dbReference>
<feature type="transmembrane region" description="Helical" evidence="8">
    <location>
        <begin position="166"/>
        <end position="184"/>
    </location>
</feature>
<dbReference type="InterPro" id="IPR027417">
    <property type="entry name" value="P-loop_NTPase"/>
</dbReference>
<dbReference type="PROSITE" id="PS50893">
    <property type="entry name" value="ABC_TRANSPORTER_2"/>
    <property type="match status" value="1"/>
</dbReference>
<dbReference type="InterPro" id="IPR003593">
    <property type="entry name" value="AAA+_ATPase"/>
</dbReference>
<dbReference type="PROSITE" id="PS00211">
    <property type="entry name" value="ABC_TRANSPORTER_1"/>
    <property type="match status" value="1"/>
</dbReference>
<dbReference type="PROSITE" id="PS50929">
    <property type="entry name" value="ABC_TM1F"/>
    <property type="match status" value="1"/>
</dbReference>
<dbReference type="FunFam" id="3.40.50.300:FF:000287">
    <property type="entry name" value="Multidrug ABC transporter ATP-binding protein"/>
    <property type="match status" value="1"/>
</dbReference>
<dbReference type="InterPro" id="IPR017871">
    <property type="entry name" value="ABC_transporter-like_CS"/>
</dbReference>
<dbReference type="GO" id="GO:0005524">
    <property type="term" value="F:ATP binding"/>
    <property type="evidence" value="ECO:0007669"/>
    <property type="project" value="UniProtKB-KW"/>
</dbReference>
<keyword evidence="5" id="KW-0067">ATP-binding</keyword>
<keyword evidence="6 8" id="KW-1133">Transmembrane helix</keyword>
<dbReference type="InterPro" id="IPR039421">
    <property type="entry name" value="Type_1_exporter"/>
</dbReference>
<feature type="transmembrane region" description="Helical" evidence="8">
    <location>
        <begin position="64"/>
        <end position="87"/>
    </location>
</feature>
<dbReference type="PANTHER" id="PTHR43394:SF1">
    <property type="entry name" value="ATP-BINDING CASSETTE SUB-FAMILY B MEMBER 10, MITOCHONDRIAL"/>
    <property type="match status" value="1"/>
</dbReference>
<sequence length="582" mass="65178">MLKTIFWLLSYIRYEKRSFFIGFILLLLASASGVYAPIVAKQFIDLVITPSENSGVINWGQITQFAVVYFGLLLISALSAYFGRFILSIMSNRLTKRLRDELFDKIQHLPIRYFDSLPAGKVVSKITNDTEVVRQNFFVAATANVLNSIIIIVGIYVVIFSLNIRLGAALLLVIPAILLWQVVFSKKAGAFTGPLRESFSNMNGKLNEIIQGMSIIQVFQQEKLVNKEYEEIVQEWKGIGLEELKVESFLAWSVVGFLRNVTLMFAVLYLSVKYLGGTLGLTAGFIYAIVDYINRLYDPIDNLVQIFAGLQHAFAAGGRVIELMETPIEKSGDADFVMEDGKVEFKNVSFSYDGKTPVLKNISFTIEAGETVAFVGHTGSGKSTIMNLLFRFYDPTDGEIWIDHQNIALSNQRKVREKMGIVLQDPYLFAGTLGSNIGMENPEITTEMMENALIQVGGKHILERSEEGLDKLIQDKGAEYSSGERQLISFARALAFNPTILVLDEATSHVDTQTEGMIQQAMEVLSKDRTTVMIAHRLSTIVHADKIFVLDKGEIIEQGNHAELVEQDGMYAQMYRLQVEKN</sequence>
<dbReference type="SUPFAM" id="SSF52540">
    <property type="entry name" value="P-loop containing nucleoside triphosphate hydrolases"/>
    <property type="match status" value="1"/>
</dbReference>
<evidence type="ECO:0000313" key="12">
    <source>
        <dbReference type="Proteomes" id="UP000002939"/>
    </source>
</evidence>
<dbReference type="STRING" id="626369.HMPREF0446_01512"/>
<dbReference type="Pfam" id="PF00664">
    <property type="entry name" value="ABC_membrane"/>
    <property type="match status" value="1"/>
</dbReference>
<gene>
    <name evidence="11" type="ORF">HMPREF0446_01512</name>
</gene>
<evidence type="ECO:0000259" key="10">
    <source>
        <dbReference type="PROSITE" id="PS50929"/>
    </source>
</evidence>
<dbReference type="InterPro" id="IPR036640">
    <property type="entry name" value="ABC1_TM_sf"/>
</dbReference>
<dbReference type="HOGENOM" id="CLU_000604_84_3_9"/>
<evidence type="ECO:0000256" key="5">
    <source>
        <dbReference type="ARBA" id="ARBA00022840"/>
    </source>
</evidence>
<dbReference type="SMART" id="SM00382">
    <property type="entry name" value="AAA"/>
    <property type="match status" value="1"/>
</dbReference>
<dbReference type="Proteomes" id="UP000002939">
    <property type="component" value="Unassembled WGS sequence"/>
</dbReference>
<dbReference type="CDD" id="cd03254">
    <property type="entry name" value="ABCC_Glucan_exporter_like"/>
    <property type="match status" value="1"/>
</dbReference>
<proteinExistence type="predicted"/>
<keyword evidence="7 8" id="KW-0472">Membrane</keyword>
<reference evidence="11" key="1">
    <citation type="submission" date="2009-09" db="EMBL/GenBank/DDBJ databases">
        <authorList>
            <consortium name="The Broad Institute Genome Sequencing Platform"/>
            <person name="Ward D."/>
            <person name="Feldgarden M."/>
            <person name="Earl A."/>
            <person name="Young S.K."/>
            <person name="Zeng Q."/>
            <person name="Koehrsen M."/>
            <person name="Alvarado L."/>
            <person name="Berlin A."/>
            <person name="Bochicchio J."/>
            <person name="Borenstein D."/>
            <person name="Chapman S.B."/>
            <person name="Chen Z."/>
            <person name="Engels R."/>
            <person name="Freedman E."/>
            <person name="Gellesch M."/>
            <person name="Goldberg J."/>
            <person name="Griggs A."/>
            <person name="Gujja S."/>
            <person name="Heilman E."/>
            <person name="Heiman D."/>
            <person name="Hepburn T."/>
            <person name="Howarth C."/>
            <person name="Jen D."/>
            <person name="Larson L."/>
            <person name="Lewis B."/>
            <person name="Mehta T."/>
            <person name="Park D."/>
            <person name="Pearson M."/>
            <person name="Roberts A."/>
            <person name="Saif S."/>
            <person name="Shea T."/>
            <person name="Shenoy N."/>
            <person name="Sisk P."/>
            <person name="Stolte C."/>
            <person name="Sykes S."/>
            <person name="Thomson T."/>
            <person name="Walk T."/>
            <person name="White J."/>
            <person name="Yandava C."/>
            <person name="Sibley C.D."/>
            <person name="Field T.R."/>
            <person name="Grinwis M."/>
            <person name="Eshaghurshan C.S."/>
            <person name="Surette M.G."/>
            <person name="Haas B."/>
            <person name="Nusbaum C."/>
            <person name="Birren B."/>
        </authorList>
    </citation>
    <scope>NUCLEOTIDE SEQUENCE [LARGE SCALE GENOMIC DNA]</scope>
    <source>
        <strain evidence="11">ATCC 700633</strain>
    </source>
</reference>
<evidence type="ECO:0000256" key="7">
    <source>
        <dbReference type="ARBA" id="ARBA00023136"/>
    </source>
</evidence>
<feature type="transmembrane region" description="Helical" evidence="8">
    <location>
        <begin position="274"/>
        <end position="293"/>
    </location>
</feature>
<dbReference type="EMBL" id="ACRF02000001">
    <property type="protein sequence ID" value="EEW92442.1"/>
    <property type="molecule type" value="Genomic_DNA"/>
</dbReference>
<organism evidence="11 12">
    <name type="scientific">Granulicatella elegans ATCC 700633</name>
    <dbReference type="NCBI Taxonomy" id="626369"/>
    <lineage>
        <taxon>Bacteria</taxon>
        <taxon>Bacillati</taxon>
        <taxon>Bacillota</taxon>
        <taxon>Bacilli</taxon>
        <taxon>Lactobacillales</taxon>
        <taxon>Carnobacteriaceae</taxon>
        <taxon>Granulicatella</taxon>
    </lineage>
</organism>
<dbReference type="Gene3D" id="1.20.1560.10">
    <property type="entry name" value="ABC transporter type 1, transmembrane domain"/>
    <property type="match status" value="1"/>
</dbReference>
<evidence type="ECO:0000256" key="6">
    <source>
        <dbReference type="ARBA" id="ARBA00022989"/>
    </source>
</evidence>
<keyword evidence="12" id="KW-1185">Reference proteome</keyword>
<dbReference type="SUPFAM" id="SSF90123">
    <property type="entry name" value="ABC transporter transmembrane region"/>
    <property type="match status" value="1"/>
</dbReference>
<evidence type="ECO:0000259" key="9">
    <source>
        <dbReference type="PROSITE" id="PS50893"/>
    </source>
</evidence>
<dbReference type="InterPro" id="IPR011527">
    <property type="entry name" value="ABC1_TM_dom"/>
</dbReference>
<evidence type="ECO:0000313" key="11">
    <source>
        <dbReference type="EMBL" id="EEW92442.1"/>
    </source>
</evidence>
<accession>D0BNH7</accession>
<evidence type="ECO:0000256" key="8">
    <source>
        <dbReference type="SAM" id="Phobius"/>
    </source>
</evidence>
<dbReference type="eggNOG" id="COG1132">
    <property type="taxonomic scope" value="Bacteria"/>
</dbReference>
<dbReference type="GO" id="GO:0005886">
    <property type="term" value="C:plasma membrane"/>
    <property type="evidence" value="ECO:0007669"/>
    <property type="project" value="UniProtKB-SubCell"/>
</dbReference>
<dbReference type="AlphaFoldDB" id="D0BNH7"/>
<protein>
    <recommendedName>
        <fullName evidence="13">ABC transporter ATP-binding protein</fullName>
    </recommendedName>
</protein>
<dbReference type="Pfam" id="PF00005">
    <property type="entry name" value="ABC_tran"/>
    <property type="match status" value="1"/>
</dbReference>
<dbReference type="GO" id="GO:0016887">
    <property type="term" value="F:ATP hydrolysis activity"/>
    <property type="evidence" value="ECO:0007669"/>
    <property type="project" value="InterPro"/>
</dbReference>
<feature type="domain" description="ABC transmembrane type-1" evidence="10">
    <location>
        <begin position="20"/>
        <end position="312"/>
    </location>
</feature>
<keyword evidence="3 8" id="KW-0812">Transmembrane</keyword>
<dbReference type="OrthoDB" id="9770415at2"/>
<keyword evidence="4" id="KW-0547">Nucleotide-binding</keyword>
<dbReference type="InterPro" id="IPR003439">
    <property type="entry name" value="ABC_transporter-like_ATP-bd"/>
</dbReference>
<dbReference type="PANTHER" id="PTHR43394">
    <property type="entry name" value="ATP-DEPENDENT PERMEASE MDL1, MITOCHONDRIAL"/>
    <property type="match status" value="1"/>
</dbReference>
<evidence type="ECO:0000256" key="2">
    <source>
        <dbReference type="ARBA" id="ARBA00022448"/>
    </source>
</evidence>
<name>D0BNH7_9LACT</name>
<comment type="subcellular location">
    <subcellularLocation>
        <location evidence="1">Cell membrane</location>
        <topology evidence="1">Multi-pass membrane protein</topology>
    </subcellularLocation>
</comment>
<feature type="transmembrane region" description="Helical" evidence="8">
    <location>
        <begin position="137"/>
        <end position="160"/>
    </location>
</feature>
<dbReference type="CDD" id="cd18544">
    <property type="entry name" value="ABC_6TM_TmrA_like"/>
    <property type="match status" value="1"/>
</dbReference>
<evidence type="ECO:0000256" key="1">
    <source>
        <dbReference type="ARBA" id="ARBA00004651"/>
    </source>
</evidence>
<comment type="caution">
    <text evidence="11">The sequence shown here is derived from an EMBL/GenBank/DDBJ whole genome shotgun (WGS) entry which is preliminary data.</text>
</comment>
<evidence type="ECO:0000256" key="4">
    <source>
        <dbReference type="ARBA" id="ARBA00022741"/>
    </source>
</evidence>
<dbReference type="GO" id="GO:0015421">
    <property type="term" value="F:ABC-type oligopeptide transporter activity"/>
    <property type="evidence" value="ECO:0007669"/>
    <property type="project" value="TreeGrafter"/>
</dbReference>
<reference evidence="11" key="2">
    <citation type="submission" date="2011-10" db="EMBL/GenBank/DDBJ databases">
        <title>The Genome Sequence of Granulicatella elegans ATCC 700633.</title>
        <authorList>
            <consortium name="The Broad Institute Genome Sequencing Platform"/>
            <consortium name="The Broad Institute Genome Sequencing Center for Infectious Disease"/>
            <person name="Earl A."/>
            <person name="Ward D."/>
            <person name="Feldgarden M."/>
            <person name="Gevers D."/>
            <person name="Sibley C.D."/>
            <person name="Field T.R."/>
            <person name="Grinwis M."/>
            <person name="Eshaghurshan C.S."/>
            <person name="Surette M.G."/>
            <person name="Young S.K."/>
            <person name="Zeng Q."/>
            <person name="Gargeya S."/>
            <person name="Fitzgerald M."/>
            <person name="Haas B."/>
            <person name="Abouelleil A."/>
            <person name="Alvarado L."/>
            <person name="Arachchi H.M."/>
            <person name="Berlin A."/>
            <person name="Brown A."/>
            <person name="Chapman S.B."/>
            <person name="Chen Z."/>
            <person name="Dunbar C."/>
            <person name="Freedman E."/>
            <person name="Gearin G."/>
            <person name="Goldberg J."/>
            <person name="Griggs A."/>
            <person name="Gujja S."/>
            <person name="Heiman D."/>
            <person name="Howarth C."/>
            <person name="Larson L."/>
            <person name="Lui A."/>
            <person name="MacDonald P.J.P."/>
            <person name="Montmayeur A."/>
            <person name="Murphy C."/>
            <person name="Neiman D."/>
            <person name="Pearson M."/>
            <person name="Priest M."/>
            <person name="Roberts A."/>
            <person name="Saif S."/>
            <person name="Shea T."/>
            <person name="Shenoy N."/>
            <person name="Sisk P."/>
            <person name="Stolte C."/>
            <person name="Sykes S."/>
            <person name="Wortman J."/>
            <person name="Nusbaum C."/>
            <person name="Birren B."/>
        </authorList>
    </citation>
    <scope>NUCLEOTIDE SEQUENCE [LARGE SCALE GENOMIC DNA]</scope>
    <source>
        <strain evidence="11">ATCC 700633</strain>
    </source>
</reference>
<dbReference type="Gene3D" id="3.40.50.300">
    <property type="entry name" value="P-loop containing nucleotide triphosphate hydrolases"/>
    <property type="match status" value="1"/>
</dbReference>
<evidence type="ECO:0000256" key="3">
    <source>
        <dbReference type="ARBA" id="ARBA00022692"/>
    </source>
</evidence>
<keyword evidence="2" id="KW-0813">Transport</keyword>